<evidence type="ECO:0000259" key="6">
    <source>
        <dbReference type="PROSITE" id="PS50071"/>
    </source>
</evidence>
<dbReference type="GO" id="GO:0003677">
    <property type="term" value="F:DNA binding"/>
    <property type="evidence" value="ECO:0007669"/>
    <property type="project" value="UniProtKB-UniRule"/>
</dbReference>
<gene>
    <name evidence="7" type="ORF">IW261DRAFT_1579375</name>
</gene>
<evidence type="ECO:0000256" key="5">
    <source>
        <dbReference type="PROSITE-ProRule" id="PRU00108"/>
    </source>
</evidence>
<dbReference type="InterPro" id="IPR008422">
    <property type="entry name" value="KN_HD"/>
</dbReference>
<dbReference type="PROSITE" id="PS50071">
    <property type="entry name" value="HOMEOBOX_2"/>
    <property type="match status" value="1"/>
</dbReference>
<evidence type="ECO:0000313" key="8">
    <source>
        <dbReference type="Proteomes" id="UP001175227"/>
    </source>
</evidence>
<dbReference type="GO" id="GO:0006355">
    <property type="term" value="P:regulation of DNA-templated transcription"/>
    <property type="evidence" value="ECO:0007669"/>
    <property type="project" value="InterPro"/>
</dbReference>
<keyword evidence="4 5" id="KW-0539">Nucleus</keyword>
<evidence type="ECO:0000256" key="4">
    <source>
        <dbReference type="ARBA" id="ARBA00023242"/>
    </source>
</evidence>
<reference evidence="7" key="1">
    <citation type="submission" date="2023-06" db="EMBL/GenBank/DDBJ databases">
        <authorList>
            <consortium name="Lawrence Berkeley National Laboratory"/>
            <person name="Ahrendt S."/>
            <person name="Sahu N."/>
            <person name="Indic B."/>
            <person name="Wong-Bajracharya J."/>
            <person name="Merenyi Z."/>
            <person name="Ke H.-M."/>
            <person name="Monk M."/>
            <person name="Kocsube S."/>
            <person name="Drula E."/>
            <person name="Lipzen A."/>
            <person name="Balint B."/>
            <person name="Henrissat B."/>
            <person name="Andreopoulos B."/>
            <person name="Martin F.M."/>
            <person name="Harder C.B."/>
            <person name="Rigling D."/>
            <person name="Ford K.L."/>
            <person name="Foster G.D."/>
            <person name="Pangilinan J."/>
            <person name="Papanicolaou A."/>
            <person name="Barry K."/>
            <person name="LaButti K."/>
            <person name="Viragh M."/>
            <person name="Koriabine M."/>
            <person name="Yan M."/>
            <person name="Riley R."/>
            <person name="Champramary S."/>
            <person name="Plett K.L."/>
            <person name="Tsai I.J."/>
            <person name="Slot J."/>
            <person name="Sipos G."/>
            <person name="Plett J."/>
            <person name="Nagy L.G."/>
            <person name="Grigoriev I.V."/>
        </authorList>
    </citation>
    <scope>NUCLEOTIDE SEQUENCE</scope>
    <source>
        <strain evidence="7">ICMP 16352</strain>
    </source>
</reference>
<comment type="subcellular location">
    <subcellularLocation>
        <location evidence="5">Nucleus</location>
    </subcellularLocation>
</comment>
<keyword evidence="8" id="KW-1185">Reference proteome</keyword>
<evidence type="ECO:0000256" key="2">
    <source>
        <dbReference type="ARBA" id="ARBA00023125"/>
    </source>
</evidence>
<organism evidence="7 8">
    <name type="scientific">Armillaria novae-zelandiae</name>
    <dbReference type="NCBI Taxonomy" id="153914"/>
    <lineage>
        <taxon>Eukaryota</taxon>
        <taxon>Fungi</taxon>
        <taxon>Dikarya</taxon>
        <taxon>Basidiomycota</taxon>
        <taxon>Agaricomycotina</taxon>
        <taxon>Agaricomycetes</taxon>
        <taxon>Agaricomycetidae</taxon>
        <taxon>Agaricales</taxon>
        <taxon>Marasmiineae</taxon>
        <taxon>Physalacriaceae</taxon>
        <taxon>Armillaria</taxon>
    </lineage>
</organism>
<dbReference type="SUPFAM" id="SSF46689">
    <property type="entry name" value="Homeodomain-like"/>
    <property type="match status" value="1"/>
</dbReference>
<comment type="similarity">
    <text evidence="1">Belongs to the TALE/M-ATYP homeobox family.</text>
</comment>
<evidence type="ECO:0000313" key="7">
    <source>
        <dbReference type="EMBL" id="KAK0458696.1"/>
    </source>
</evidence>
<dbReference type="GO" id="GO:0005634">
    <property type="term" value="C:nucleus"/>
    <property type="evidence" value="ECO:0007669"/>
    <property type="project" value="UniProtKB-SubCell"/>
</dbReference>
<dbReference type="AlphaFoldDB" id="A0AA39KF16"/>
<feature type="non-terminal residue" evidence="7">
    <location>
        <position position="210"/>
    </location>
</feature>
<evidence type="ECO:0000256" key="3">
    <source>
        <dbReference type="ARBA" id="ARBA00023155"/>
    </source>
</evidence>
<feature type="domain" description="Homeobox" evidence="6">
    <location>
        <begin position="136"/>
        <end position="172"/>
    </location>
</feature>
<dbReference type="Proteomes" id="UP001175227">
    <property type="component" value="Unassembled WGS sequence"/>
</dbReference>
<dbReference type="Pfam" id="PF05920">
    <property type="entry name" value="Homeobox_KN"/>
    <property type="match status" value="1"/>
</dbReference>
<keyword evidence="2 5" id="KW-0238">DNA-binding</keyword>
<dbReference type="EMBL" id="JAUEPR010000285">
    <property type="protein sequence ID" value="KAK0458696.1"/>
    <property type="molecule type" value="Genomic_DNA"/>
</dbReference>
<dbReference type="InterPro" id="IPR009057">
    <property type="entry name" value="Homeodomain-like_sf"/>
</dbReference>
<name>A0AA39KF16_9AGAR</name>
<feature type="DNA-binding region" description="Homeobox" evidence="5">
    <location>
        <begin position="138"/>
        <end position="173"/>
    </location>
</feature>
<comment type="caution">
    <text evidence="7">The sequence shown here is derived from an EMBL/GenBank/DDBJ whole genome shotgun (WGS) entry which is preliminary data.</text>
</comment>
<proteinExistence type="inferred from homology"/>
<accession>A0AA39KF16</accession>
<sequence length="210" mass="23903">MALLAEGAISDRLSGVLDTFFLSQIPDDTCSPDEFNLRLEQLFQDTLQGHSGGTIDKKTVDLAYAIADTIETLSESLLELDFSDERIADRYKHTFSDVVDRQKTIIPSFPSTSCNKFSAATYIEPAYRWLVDNLHNPYPSREVRHKICRDTNTANKDLDNWFTNARRRIGWNTLLKSFDSDRDRLVEAATACFGEEKNQYDPIAIAFSDM</sequence>
<dbReference type="CDD" id="cd00086">
    <property type="entry name" value="homeodomain"/>
    <property type="match status" value="1"/>
</dbReference>
<evidence type="ECO:0000256" key="1">
    <source>
        <dbReference type="ARBA" id="ARBA00005800"/>
    </source>
</evidence>
<keyword evidence="3 5" id="KW-0371">Homeobox</keyword>
<dbReference type="Gene3D" id="1.10.10.60">
    <property type="entry name" value="Homeodomain-like"/>
    <property type="match status" value="1"/>
</dbReference>
<protein>
    <submittedName>
        <fullName evidence="7">Homeobox KN domain-containing protein</fullName>
    </submittedName>
</protein>
<dbReference type="InterPro" id="IPR001356">
    <property type="entry name" value="HD"/>
</dbReference>